<comment type="caution">
    <text evidence="3">The sequence shown here is derived from an EMBL/GenBank/DDBJ whole genome shotgun (WGS) entry which is preliminary data.</text>
</comment>
<dbReference type="Proteomes" id="UP000238479">
    <property type="component" value="Chromosome 4"/>
</dbReference>
<accession>A0A2P6QV44</accession>
<dbReference type="Gramene" id="PRQ38050">
    <property type="protein sequence ID" value="PRQ38050"/>
    <property type="gene ID" value="RchiOBHm_Chr4g0409511"/>
</dbReference>
<sequence length="98" mass="11560">MKSNGNKQLLLKSNGNKQLSRSWFLKKLARKMPWHSITIDILAVLPIPQVLMTVFFKMRSSKYLGRRKIIDVFLLAQYLPRIYRMHHSSQKFKQSKGV</sequence>
<dbReference type="GO" id="GO:0034220">
    <property type="term" value="P:monoatomic ion transmembrane transport"/>
    <property type="evidence" value="ECO:0007669"/>
    <property type="project" value="UniProtKB-KW"/>
</dbReference>
<dbReference type="PANTHER" id="PTHR45651">
    <property type="entry name" value="CYCLIC NUCLEOTIDE-GATED ION CHANNEL 15-RELATED-RELATED"/>
    <property type="match status" value="1"/>
</dbReference>
<dbReference type="EMBL" id="PDCK01000042">
    <property type="protein sequence ID" value="PRQ38050.1"/>
    <property type="molecule type" value="Genomic_DNA"/>
</dbReference>
<keyword evidence="1" id="KW-0407">Ion channel</keyword>
<keyword evidence="1" id="KW-0813">Transport</keyword>
<keyword evidence="2" id="KW-1133">Transmembrane helix</keyword>
<protein>
    <submittedName>
        <fullName evidence="3">Uncharacterized protein</fullName>
    </submittedName>
</protein>
<proteinExistence type="predicted"/>
<keyword evidence="1" id="KW-0406">Ion transport</keyword>
<keyword evidence="2" id="KW-0472">Membrane</keyword>
<dbReference type="AlphaFoldDB" id="A0A2P6QV44"/>
<keyword evidence="4" id="KW-1185">Reference proteome</keyword>
<gene>
    <name evidence="3" type="ORF">RchiOBHm_Chr4g0409511</name>
</gene>
<feature type="transmembrane region" description="Helical" evidence="2">
    <location>
        <begin position="34"/>
        <end position="56"/>
    </location>
</feature>
<evidence type="ECO:0000313" key="3">
    <source>
        <dbReference type="EMBL" id="PRQ38050.1"/>
    </source>
</evidence>
<organism evidence="3 4">
    <name type="scientific">Rosa chinensis</name>
    <name type="common">China rose</name>
    <dbReference type="NCBI Taxonomy" id="74649"/>
    <lineage>
        <taxon>Eukaryota</taxon>
        <taxon>Viridiplantae</taxon>
        <taxon>Streptophyta</taxon>
        <taxon>Embryophyta</taxon>
        <taxon>Tracheophyta</taxon>
        <taxon>Spermatophyta</taxon>
        <taxon>Magnoliopsida</taxon>
        <taxon>eudicotyledons</taxon>
        <taxon>Gunneridae</taxon>
        <taxon>Pentapetalae</taxon>
        <taxon>rosids</taxon>
        <taxon>fabids</taxon>
        <taxon>Rosales</taxon>
        <taxon>Rosaceae</taxon>
        <taxon>Rosoideae</taxon>
        <taxon>Rosoideae incertae sedis</taxon>
        <taxon>Rosa</taxon>
    </lineage>
</organism>
<dbReference type="GO" id="GO:0016020">
    <property type="term" value="C:membrane"/>
    <property type="evidence" value="ECO:0007669"/>
    <property type="project" value="UniProtKB-SubCell"/>
</dbReference>
<reference evidence="3 4" key="1">
    <citation type="journal article" date="2018" name="Nat. Genet.">
        <title>The Rosa genome provides new insights in the design of modern roses.</title>
        <authorList>
            <person name="Bendahmane M."/>
        </authorList>
    </citation>
    <scope>NUCLEOTIDE SEQUENCE [LARGE SCALE GENOMIC DNA]</scope>
    <source>
        <strain evidence="4">cv. Old Blush</strain>
    </source>
</reference>
<name>A0A2P6QV44_ROSCH</name>
<evidence type="ECO:0000313" key="4">
    <source>
        <dbReference type="Proteomes" id="UP000238479"/>
    </source>
</evidence>
<evidence type="ECO:0000256" key="1">
    <source>
        <dbReference type="ARBA" id="ARBA00023303"/>
    </source>
</evidence>
<evidence type="ECO:0000256" key="2">
    <source>
        <dbReference type="SAM" id="Phobius"/>
    </source>
</evidence>
<dbReference type="PANTHER" id="PTHR45651:SF68">
    <property type="entry name" value="ION TRANSPORT DOMAIN-CONTAINING PROTEIN"/>
    <property type="match status" value="1"/>
</dbReference>
<keyword evidence="2" id="KW-0812">Transmembrane</keyword>